<dbReference type="OrthoDB" id="1429008at2759"/>
<evidence type="ECO:0000313" key="1">
    <source>
        <dbReference type="Proteomes" id="UP000694853"/>
    </source>
</evidence>
<accession>A0A8B8KGY4</accession>
<sequence>MQNSGVTLVAESLHISTAKDRNPIYVNMSYFGAQQVFYIPDPIDKSWSIVLLSNKFNSLTDGELMDEEVNVEDEPLRGVQQMSMRDIIIDDRDLYARHDYEEDPTIEEEEHSRKTKLKAISKARKLGQKLQVGWNCKGQPIDPNRSKFSHFIGFVTRSTVPISICDWTNVPTNLKDHIWEQVEETFKVQETNKVFVLALAGRHLHAFRTRMRKHVFDKDGNCLPHPPEKYQRFITVTDHWNEFVKQSYAEEFKKESEANAARAKGMSYRYRRSSKGYAQLELELIAASGSNVTSVPRHVLWKAARVNKQGGFDDEGVQKIVAEFVGMEAESESTARNDILGKALGVKEHPGRVRAAGFGGCIRLNSFTSTPIIY</sequence>
<keyword evidence="1" id="KW-1185">Reference proteome</keyword>
<dbReference type="RefSeq" id="XP_027343021.1">
    <property type="nucleotide sequence ID" value="XM_027487220.1"/>
</dbReference>
<gene>
    <name evidence="2" type="primary">LOC113855588</name>
</gene>
<evidence type="ECO:0000313" key="2">
    <source>
        <dbReference type="RefSeq" id="XP_027343021.1"/>
    </source>
</evidence>
<dbReference type="GeneID" id="113855588"/>
<dbReference type="AlphaFoldDB" id="A0A8B8KGY4"/>
<dbReference type="Proteomes" id="UP000694853">
    <property type="component" value="Unplaced"/>
</dbReference>
<dbReference type="PANTHER" id="PTHR33018:SF31">
    <property type="entry name" value="TRANSPOSASE, PTTA_EN_SPM, PLANT"/>
    <property type="match status" value="1"/>
</dbReference>
<name>A0A8B8KGY4_ABRPR</name>
<protein>
    <submittedName>
        <fullName evidence="2">Uncharacterized protein LOC113855588</fullName>
    </submittedName>
</protein>
<organism evidence="1 2">
    <name type="scientific">Abrus precatorius</name>
    <name type="common">Indian licorice</name>
    <name type="synonym">Glycine abrus</name>
    <dbReference type="NCBI Taxonomy" id="3816"/>
    <lineage>
        <taxon>Eukaryota</taxon>
        <taxon>Viridiplantae</taxon>
        <taxon>Streptophyta</taxon>
        <taxon>Embryophyta</taxon>
        <taxon>Tracheophyta</taxon>
        <taxon>Spermatophyta</taxon>
        <taxon>Magnoliopsida</taxon>
        <taxon>eudicotyledons</taxon>
        <taxon>Gunneridae</taxon>
        <taxon>Pentapetalae</taxon>
        <taxon>rosids</taxon>
        <taxon>fabids</taxon>
        <taxon>Fabales</taxon>
        <taxon>Fabaceae</taxon>
        <taxon>Papilionoideae</taxon>
        <taxon>50 kb inversion clade</taxon>
        <taxon>NPAAA clade</taxon>
        <taxon>indigoferoid/millettioid clade</taxon>
        <taxon>Abreae</taxon>
        <taxon>Abrus</taxon>
    </lineage>
</organism>
<proteinExistence type="predicted"/>
<reference evidence="1" key="1">
    <citation type="journal article" date="2019" name="Toxins">
        <title>Detection of Abrin-Like and Prepropulchellin-Like Toxin Genes and Transcripts Using Whole Genome Sequencing and Full-Length Transcript Sequencing of Abrus precatorius.</title>
        <authorList>
            <person name="Hovde B.T."/>
            <person name="Daligault H.E."/>
            <person name="Hanschen E.R."/>
            <person name="Kunde Y.A."/>
            <person name="Johnson M.B."/>
            <person name="Starkenburg S.R."/>
            <person name="Johnson S.L."/>
        </authorList>
    </citation>
    <scope>NUCLEOTIDE SEQUENCE [LARGE SCALE GENOMIC DNA]</scope>
</reference>
<dbReference type="KEGG" id="aprc:113855588"/>
<reference evidence="2" key="2">
    <citation type="submission" date="2025-08" db="UniProtKB">
        <authorList>
            <consortium name="RefSeq"/>
        </authorList>
    </citation>
    <scope>IDENTIFICATION</scope>
    <source>
        <tissue evidence="2">Young leaves</tissue>
    </source>
</reference>
<dbReference type="PANTHER" id="PTHR33018">
    <property type="entry name" value="OS10G0338966 PROTEIN-RELATED"/>
    <property type="match status" value="1"/>
</dbReference>